<dbReference type="InterPro" id="IPR029063">
    <property type="entry name" value="SAM-dependent_MTases_sf"/>
</dbReference>
<dbReference type="EnsemblPlants" id="AUR62011995-RA">
    <property type="protein sequence ID" value="AUR62011995-RA:cds"/>
    <property type="gene ID" value="AUR62011995"/>
</dbReference>
<sequence length="243" mass="27088">MNTLNTRILNEDGDDQLFQGQAQIFNHLFSFAQSLAIKSALELRIADIINSHGQAMSVSHIASKLEYASPDVPRLARLMQFLVWNKIFTVEYNQTSSTSKDEREALYGLTPTSRWLLHDYEFRLAPMFLTFTHPSMMAPVQEINRSINEGMASVTKTILDAILCGYKEGFSKLQGTLVDVGGGIGRAVAKIVKAHPHIKGINFDLPHVVETAPLFPNITYVGGDMFKEIPCANTVLIMVHAFF</sequence>
<evidence type="ECO:0000256" key="1">
    <source>
        <dbReference type="ARBA" id="ARBA00022603"/>
    </source>
</evidence>
<dbReference type="Gene3D" id="1.10.10.10">
    <property type="entry name" value="Winged helix-like DNA-binding domain superfamily/Winged helix DNA-binding domain"/>
    <property type="match status" value="1"/>
</dbReference>
<dbReference type="GO" id="GO:0046983">
    <property type="term" value="F:protein dimerization activity"/>
    <property type="evidence" value="ECO:0007669"/>
    <property type="project" value="InterPro"/>
</dbReference>
<dbReference type="GO" id="GO:0032259">
    <property type="term" value="P:methylation"/>
    <property type="evidence" value="ECO:0007669"/>
    <property type="project" value="UniProtKB-KW"/>
</dbReference>
<dbReference type="Pfam" id="PF00891">
    <property type="entry name" value="Methyltransf_2"/>
    <property type="match status" value="1"/>
</dbReference>
<reference evidence="6" key="2">
    <citation type="submission" date="2021-03" db="UniProtKB">
        <authorList>
            <consortium name="EnsemblPlants"/>
        </authorList>
    </citation>
    <scope>IDENTIFICATION</scope>
</reference>
<keyword evidence="7" id="KW-1185">Reference proteome</keyword>
<dbReference type="Gene3D" id="3.40.50.150">
    <property type="entry name" value="Vaccinia Virus protein VP39"/>
    <property type="match status" value="1"/>
</dbReference>
<protein>
    <recommendedName>
        <fullName evidence="8">O-methyltransferase</fullName>
    </recommendedName>
</protein>
<dbReference type="InterPro" id="IPR036388">
    <property type="entry name" value="WH-like_DNA-bd_sf"/>
</dbReference>
<keyword evidence="3" id="KW-0949">S-adenosyl-L-methionine</keyword>
<dbReference type="PANTHER" id="PTHR11746">
    <property type="entry name" value="O-METHYLTRANSFERASE"/>
    <property type="match status" value="1"/>
</dbReference>
<evidence type="ECO:0008006" key="8">
    <source>
        <dbReference type="Google" id="ProtNLM"/>
    </source>
</evidence>
<proteinExistence type="predicted"/>
<evidence type="ECO:0000259" key="4">
    <source>
        <dbReference type="Pfam" id="PF00891"/>
    </source>
</evidence>
<dbReference type="InterPro" id="IPR012967">
    <property type="entry name" value="COMT_dimerisation"/>
</dbReference>
<evidence type="ECO:0000256" key="3">
    <source>
        <dbReference type="ARBA" id="ARBA00022691"/>
    </source>
</evidence>
<dbReference type="OMA" id="RSINEGM"/>
<dbReference type="GO" id="GO:0008171">
    <property type="term" value="F:O-methyltransferase activity"/>
    <property type="evidence" value="ECO:0007669"/>
    <property type="project" value="InterPro"/>
</dbReference>
<keyword evidence="1" id="KW-0489">Methyltransferase</keyword>
<dbReference type="Gramene" id="AUR62011995-RA">
    <property type="protein sequence ID" value="AUR62011995-RA:cds"/>
    <property type="gene ID" value="AUR62011995"/>
</dbReference>
<keyword evidence="2" id="KW-0808">Transferase</keyword>
<accession>A0A803LFN9</accession>
<dbReference type="AlphaFoldDB" id="A0A803LFN9"/>
<dbReference type="SUPFAM" id="SSF46785">
    <property type="entry name" value="Winged helix' DNA-binding domain"/>
    <property type="match status" value="1"/>
</dbReference>
<dbReference type="InterPro" id="IPR001077">
    <property type="entry name" value="COMT_C"/>
</dbReference>
<organism evidence="6 7">
    <name type="scientific">Chenopodium quinoa</name>
    <name type="common">Quinoa</name>
    <dbReference type="NCBI Taxonomy" id="63459"/>
    <lineage>
        <taxon>Eukaryota</taxon>
        <taxon>Viridiplantae</taxon>
        <taxon>Streptophyta</taxon>
        <taxon>Embryophyta</taxon>
        <taxon>Tracheophyta</taxon>
        <taxon>Spermatophyta</taxon>
        <taxon>Magnoliopsida</taxon>
        <taxon>eudicotyledons</taxon>
        <taxon>Gunneridae</taxon>
        <taxon>Pentapetalae</taxon>
        <taxon>Caryophyllales</taxon>
        <taxon>Chenopodiaceae</taxon>
        <taxon>Chenopodioideae</taxon>
        <taxon>Atripliceae</taxon>
        <taxon>Chenopodium</taxon>
    </lineage>
</organism>
<dbReference type="Proteomes" id="UP000596660">
    <property type="component" value="Unplaced"/>
</dbReference>
<evidence type="ECO:0000313" key="6">
    <source>
        <dbReference type="EnsemblPlants" id="AUR62011995-RA:cds"/>
    </source>
</evidence>
<reference evidence="6" key="1">
    <citation type="journal article" date="2017" name="Nature">
        <title>The genome of Chenopodium quinoa.</title>
        <authorList>
            <person name="Jarvis D.E."/>
            <person name="Ho Y.S."/>
            <person name="Lightfoot D.J."/>
            <person name="Schmoeckel S.M."/>
            <person name="Li B."/>
            <person name="Borm T.J.A."/>
            <person name="Ohyanagi H."/>
            <person name="Mineta K."/>
            <person name="Michell C.T."/>
            <person name="Saber N."/>
            <person name="Kharbatia N.M."/>
            <person name="Rupper R.R."/>
            <person name="Sharp A.R."/>
            <person name="Dally N."/>
            <person name="Boughton B.A."/>
            <person name="Woo Y.H."/>
            <person name="Gao G."/>
            <person name="Schijlen E.G.W.M."/>
            <person name="Guo X."/>
            <person name="Momin A.A."/>
            <person name="Negrao S."/>
            <person name="Al-Babili S."/>
            <person name="Gehring C."/>
            <person name="Roessner U."/>
            <person name="Jung C."/>
            <person name="Murphy K."/>
            <person name="Arold S.T."/>
            <person name="Gojobori T."/>
            <person name="van der Linden C.G."/>
            <person name="van Loo E.N."/>
            <person name="Jellen E.N."/>
            <person name="Maughan P.J."/>
            <person name="Tester M."/>
        </authorList>
    </citation>
    <scope>NUCLEOTIDE SEQUENCE [LARGE SCALE GENOMIC DNA]</scope>
    <source>
        <strain evidence="6">cv. PI 614886</strain>
    </source>
</reference>
<dbReference type="InterPro" id="IPR016461">
    <property type="entry name" value="COMT-like"/>
</dbReference>
<dbReference type="InterPro" id="IPR036390">
    <property type="entry name" value="WH_DNA-bd_sf"/>
</dbReference>
<feature type="domain" description="O-methyltransferase dimerisation" evidence="5">
    <location>
        <begin position="26"/>
        <end position="118"/>
    </location>
</feature>
<name>A0A803LFN9_CHEQI</name>
<feature type="domain" description="O-methyltransferase C-terminal" evidence="4">
    <location>
        <begin position="141"/>
        <end position="237"/>
    </location>
</feature>
<evidence type="ECO:0000313" key="7">
    <source>
        <dbReference type="Proteomes" id="UP000596660"/>
    </source>
</evidence>
<dbReference type="Pfam" id="PF08100">
    <property type="entry name" value="Dimerisation"/>
    <property type="match status" value="1"/>
</dbReference>
<dbReference type="SUPFAM" id="SSF53335">
    <property type="entry name" value="S-adenosyl-L-methionine-dependent methyltransferases"/>
    <property type="match status" value="1"/>
</dbReference>
<evidence type="ECO:0000259" key="5">
    <source>
        <dbReference type="Pfam" id="PF08100"/>
    </source>
</evidence>
<evidence type="ECO:0000256" key="2">
    <source>
        <dbReference type="ARBA" id="ARBA00022679"/>
    </source>
</evidence>
<dbReference type="PROSITE" id="PS51683">
    <property type="entry name" value="SAM_OMT_II"/>
    <property type="match status" value="1"/>
</dbReference>